<dbReference type="STRING" id="405436.SAMN05444365_111117"/>
<keyword evidence="1 2" id="KW-0456">Lyase</keyword>
<dbReference type="GO" id="GO:0046872">
    <property type="term" value="F:metal ion binding"/>
    <property type="evidence" value="ECO:0007669"/>
    <property type="project" value="UniProtKB-KW"/>
</dbReference>
<keyword evidence="4" id="KW-1185">Reference proteome</keyword>
<evidence type="ECO:0000313" key="3">
    <source>
        <dbReference type="EMBL" id="SDZ36767.1"/>
    </source>
</evidence>
<dbReference type="InterPro" id="IPR034686">
    <property type="entry name" value="Terpene_cyclase-like_2"/>
</dbReference>
<dbReference type="SFLD" id="SFLDG01020">
    <property type="entry name" value="Terpene_Cyclase_Like_2"/>
    <property type="match status" value="1"/>
</dbReference>
<accession>A0A1H3SGB4</accession>
<dbReference type="PANTHER" id="PTHR35201:SF4">
    <property type="entry name" value="BETA-PINACENE SYNTHASE-RELATED"/>
    <property type="match status" value="1"/>
</dbReference>
<dbReference type="Gene3D" id="1.10.600.10">
    <property type="entry name" value="Farnesyl Diphosphate Synthase"/>
    <property type="match status" value="1"/>
</dbReference>
<organism evidence="3 4">
    <name type="scientific">Micromonospora pattaloongensis</name>
    <dbReference type="NCBI Taxonomy" id="405436"/>
    <lineage>
        <taxon>Bacteria</taxon>
        <taxon>Bacillati</taxon>
        <taxon>Actinomycetota</taxon>
        <taxon>Actinomycetes</taxon>
        <taxon>Micromonosporales</taxon>
        <taxon>Micromonosporaceae</taxon>
        <taxon>Micromonospora</taxon>
    </lineage>
</organism>
<dbReference type="SUPFAM" id="SSF48576">
    <property type="entry name" value="Terpenoid synthases"/>
    <property type="match status" value="1"/>
</dbReference>
<reference evidence="4" key="1">
    <citation type="submission" date="2016-10" db="EMBL/GenBank/DDBJ databases">
        <authorList>
            <person name="Varghese N."/>
            <person name="Submissions S."/>
        </authorList>
    </citation>
    <scope>NUCLEOTIDE SEQUENCE [LARGE SCALE GENOMIC DNA]</scope>
    <source>
        <strain evidence="4">DSM 45245</strain>
    </source>
</reference>
<comment type="similarity">
    <text evidence="2">Belongs to the terpene synthase family.</text>
</comment>
<dbReference type="EC" id="4.2.3.-" evidence="2"/>
<dbReference type="InterPro" id="IPR008949">
    <property type="entry name" value="Isoprenoid_synthase_dom_sf"/>
</dbReference>
<dbReference type="AlphaFoldDB" id="A0A1H3SGB4"/>
<evidence type="ECO:0000313" key="4">
    <source>
        <dbReference type="Proteomes" id="UP000242415"/>
    </source>
</evidence>
<sequence>MLGVDGFTAAHRLTCPIPPRISPHADAVQRWLTGWVHRCGLPPTSRGAQQVALGGFGRYAARLYPEATEDDLRVLAALFAWFFLLDEECDATGTPEPARLRALLDAALSLLRTGRAPRDALRGPLRRMLREAWRTPSRRMPASWRERFTDAVAHHFDGVLAEAANKAVGRRPGLAEYVELRRATSAAYVSYTWIEFATGVPVPDAVYHHPAVRAVSEAGNDLLSWFNDLLSLERDTATSGGHNLVLAVAAERGLPAGAAVADVVRRWQERMRRFAQLRTAVPPFGPPLDAALRHYLDGVANSVRGTIDWSLETTARYRAPAAADGGR</sequence>
<dbReference type="Pfam" id="PF19086">
    <property type="entry name" value="Terpene_syn_C_2"/>
    <property type="match status" value="1"/>
</dbReference>
<gene>
    <name evidence="3" type="ORF">SAMN05444365_111117</name>
</gene>
<dbReference type="SFLD" id="SFLDS00005">
    <property type="entry name" value="Isoprenoid_Synthase_Type_I"/>
    <property type="match status" value="1"/>
</dbReference>
<proteinExistence type="inferred from homology"/>
<protein>
    <recommendedName>
        <fullName evidence="2">Terpene synthase</fullName>
        <ecNumber evidence="2">4.2.3.-</ecNumber>
    </recommendedName>
</protein>
<evidence type="ECO:0000256" key="1">
    <source>
        <dbReference type="ARBA" id="ARBA00023239"/>
    </source>
</evidence>
<comment type="cofactor">
    <cofactor evidence="2">
        <name>Mg(2+)</name>
        <dbReference type="ChEBI" id="CHEBI:18420"/>
    </cofactor>
</comment>
<dbReference type="PANTHER" id="PTHR35201">
    <property type="entry name" value="TERPENE SYNTHASE"/>
    <property type="match status" value="1"/>
</dbReference>
<dbReference type="GO" id="GO:0010333">
    <property type="term" value="F:terpene synthase activity"/>
    <property type="evidence" value="ECO:0007669"/>
    <property type="project" value="InterPro"/>
</dbReference>
<name>A0A1H3SGB4_9ACTN</name>
<dbReference type="Proteomes" id="UP000242415">
    <property type="component" value="Unassembled WGS sequence"/>
</dbReference>
<evidence type="ECO:0000256" key="2">
    <source>
        <dbReference type="RuleBase" id="RU366034"/>
    </source>
</evidence>
<dbReference type="EMBL" id="FNPH01000011">
    <property type="protein sequence ID" value="SDZ36767.1"/>
    <property type="molecule type" value="Genomic_DNA"/>
</dbReference>
<keyword evidence="2" id="KW-0479">Metal-binding</keyword>
<keyword evidence="2" id="KW-0460">Magnesium</keyword>